<reference evidence="7" key="3">
    <citation type="submission" date="2023-06" db="EMBL/GenBank/DDBJ databases">
        <title>Pangenomics reveal diversification of enzyme families and niche specialization in globally abundant SAR202 bacteria.</title>
        <authorList>
            <person name="Saw J.H.W."/>
        </authorList>
    </citation>
    <scope>NUCLEOTIDE SEQUENCE [LARGE SCALE GENOMIC DNA]</scope>
    <source>
        <strain evidence="7">JH1073</strain>
    </source>
</reference>
<dbReference type="SUPFAM" id="SSF56349">
    <property type="entry name" value="DNA breaking-rejoining enzymes"/>
    <property type="match status" value="1"/>
</dbReference>
<dbReference type="RefSeq" id="WP_342822161.1">
    <property type="nucleotide sequence ID" value="NZ_CP046146.1"/>
</dbReference>
<keyword evidence="7" id="KW-1185">Reference proteome</keyword>
<feature type="domain" description="Tyr recombinase" evidence="4">
    <location>
        <begin position="118"/>
        <end position="294"/>
    </location>
</feature>
<evidence type="ECO:0000259" key="4">
    <source>
        <dbReference type="PROSITE" id="PS51898"/>
    </source>
</evidence>
<name>A0AAJ5ZIQ9_9CHLR</name>
<dbReference type="EMBL" id="CP046147">
    <property type="protein sequence ID" value="WFG38883.1"/>
    <property type="molecule type" value="Genomic_DNA"/>
</dbReference>
<dbReference type="GO" id="GO:0006310">
    <property type="term" value="P:DNA recombination"/>
    <property type="evidence" value="ECO:0007669"/>
    <property type="project" value="UniProtKB-KW"/>
</dbReference>
<dbReference type="Proteomes" id="UP001219901">
    <property type="component" value="Chromosome"/>
</dbReference>
<evidence type="ECO:0000256" key="1">
    <source>
        <dbReference type="ARBA" id="ARBA00008857"/>
    </source>
</evidence>
<dbReference type="InterPro" id="IPR011010">
    <property type="entry name" value="DNA_brk_join_enz"/>
</dbReference>
<dbReference type="Gene3D" id="1.10.443.10">
    <property type="entry name" value="Intergrase catalytic core"/>
    <property type="match status" value="1"/>
</dbReference>
<dbReference type="AlphaFoldDB" id="A0AAJ5ZIQ9"/>
<evidence type="ECO:0000256" key="3">
    <source>
        <dbReference type="ARBA" id="ARBA00023172"/>
    </source>
</evidence>
<dbReference type="GO" id="GO:0003677">
    <property type="term" value="F:DNA binding"/>
    <property type="evidence" value="ECO:0007669"/>
    <property type="project" value="UniProtKB-KW"/>
</dbReference>
<dbReference type="PANTHER" id="PTHR30349:SF41">
    <property type="entry name" value="INTEGRASE_RECOMBINASE PROTEIN MJ0367-RELATED"/>
    <property type="match status" value="1"/>
</dbReference>
<dbReference type="InterPro" id="IPR050090">
    <property type="entry name" value="Tyrosine_recombinase_XerCD"/>
</dbReference>
<evidence type="ECO:0000313" key="5">
    <source>
        <dbReference type="EMBL" id="MDG0866403.1"/>
    </source>
</evidence>
<keyword evidence="2" id="KW-0238">DNA-binding</keyword>
<sequence length="335" mass="37310">MNASGQTLQDAFDVFTLFRQAEGLSPKTINWYRYIMRTLMLSPVGVPGRAKMSKLSNEELYRHVASLSFGGHGGKSLKASSINGHVRGLRAFFNWAYQENYTEERLLENLKPPKPDYKEITVLNDAEITRLLIVLKNEPRNLAILTTMLDTGLRITETAEATLDGLDLSSGHLKVMGKGRKERIVLVGMHTRRHIVRYLRSVADTRRSNNNRIFIAEDGGPLTKNALALVFARLKIRSKIPRLHAHLLRHTFATRYLLAGGNALALKQLLGHSSLKMVDNYIHLAAADAARSSGGLSILDRIHSGEPVENHLAPAVSQAGFVNWTSRSTYEDGYA</sequence>
<comment type="similarity">
    <text evidence="1">Belongs to the 'phage' integrase family.</text>
</comment>
<proteinExistence type="inferred from homology"/>
<dbReference type="Proteomes" id="UP001321249">
    <property type="component" value="Unassembled WGS sequence"/>
</dbReference>
<evidence type="ECO:0000313" key="7">
    <source>
        <dbReference type="Proteomes" id="UP001219901"/>
    </source>
</evidence>
<dbReference type="EMBL" id="WMBE01000001">
    <property type="protein sequence ID" value="MDG0866403.1"/>
    <property type="molecule type" value="Genomic_DNA"/>
</dbReference>
<keyword evidence="3" id="KW-0233">DNA recombination</keyword>
<dbReference type="InterPro" id="IPR010998">
    <property type="entry name" value="Integrase_recombinase_N"/>
</dbReference>
<dbReference type="CDD" id="cd00397">
    <property type="entry name" value="DNA_BRE_C"/>
    <property type="match status" value="1"/>
</dbReference>
<dbReference type="PANTHER" id="PTHR30349">
    <property type="entry name" value="PHAGE INTEGRASE-RELATED"/>
    <property type="match status" value="1"/>
</dbReference>
<dbReference type="GO" id="GO:0015074">
    <property type="term" value="P:DNA integration"/>
    <property type="evidence" value="ECO:0007669"/>
    <property type="project" value="InterPro"/>
</dbReference>
<gene>
    <name evidence="5" type="ORF">GKO46_04870</name>
    <name evidence="6" type="ORF">GKO48_04390</name>
</gene>
<dbReference type="PROSITE" id="PS51898">
    <property type="entry name" value="TYR_RECOMBINASE"/>
    <property type="match status" value="1"/>
</dbReference>
<dbReference type="Pfam" id="PF00589">
    <property type="entry name" value="Phage_integrase"/>
    <property type="match status" value="1"/>
</dbReference>
<dbReference type="InterPro" id="IPR002104">
    <property type="entry name" value="Integrase_catalytic"/>
</dbReference>
<dbReference type="Gene3D" id="1.10.150.130">
    <property type="match status" value="1"/>
</dbReference>
<dbReference type="InterPro" id="IPR013762">
    <property type="entry name" value="Integrase-like_cat_sf"/>
</dbReference>
<evidence type="ECO:0000256" key="2">
    <source>
        <dbReference type="ARBA" id="ARBA00023125"/>
    </source>
</evidence>
<reference evidence="6" key="2">
    <citation type="journal article" date="2023" name="Nat. Commun.">
        <title>Cultivation of marine bacteria of the SAR202 clade.</title>
        <authorList>
            <person name="Lim Y."/>
            <person name="Seo J.H."/>
            <person name="Giovannoni S.J."/>
            <person name="Kang I."/>
            <person name="Cho J.C."/>
        </authorList>
    </citation>
    <scope>NUCLEOTIDE SEQUENCE</scope>
    <source>
        <strain evidence="6">JH1073</strain>
    </source>
</reference>
<organism evidence="6 7">
    <name type="scientific">Candidatus Lucifugimonas marina</name>
    <dbReference type="NCBI Taxonomy" id="3038979"/>
    <lineage>
        <taxon>Bacteria</taxon>
        <taxon>Bacillati</taxon>
        <taxon>Chloroflexota</taxon>
        <taxon>Dehalococcoidia</taxon>
        <taxon>SAR202 cluster</taxon>
        <taxon>Candidatus Lucifugimonadales</taxon>
        <taxon>Candidatus Lucifugimonadaceae</taxon>
        <taxon>Candidatus Lucifugimonas</taxon>
    </lineage>
</organism>
<protein>
    <submittedName>
        <fullName evidence="6">Tyrosine-type recombinase/integrase</fullName>
    </submittedName>
</protein>
<accession>A0AAJ5ZIQ9</accession>
<evidence type="ECO:0000313" key="6">
    <source>
        <dbReference type="EMBL" id="WFG38883.1"/>
    </source>
</evidence>
<evidence type="ECO:0000313" key="8">
    <source>
        <dbReference type="Proteomes" id="UP001321249"/>
    </source>
</evidence>
<reference evidence="7 8" key="1">
    <citation type="submission" date="2019-11" db="EMBL/GenBank/DDBJ databases">
        <authorList>
            <person name="Cho J.-C."/>
        </authorList>
    </citation>
    <scope>NUCLEOTIDE SEQUENCE [LARGE SCALE GENOMIC DNA]</scope>
    <source>
        <strain evidence="6 7">JH1073</strain>
        <strain evidence="5 8">JH702</strain>
    </source>
</reference>